<proteinExistence type="inferred from homology"/>
<dbReference type="Pfam" id="PF00293">
    <property type="entry name" value="NUDIX"/>
    <property type="match status" value="1"/>
</dbReference>
<dbReference type="InterPro" id="IPR020084">
    <property type="entry name" value="NUDIX_hydrolase_CS"/>
</dbReference>
<dbReference type="PANTHER" id="PTHR43736:SF2">
    <property type="entry name" value="MUTT_NUDIX FAMILY PROTEIN"/>
    <property type="match status" value="1"/>
</dbReference>
<evidence type="ECO:0000313" key="5">
    <source>
        <dbReference type="Proteomes" id="UP000231550"/>
    </source>
</evidence>
<dbReference type="InterPro" id="IPR000086">
    <property type="entry name" value="NUDIX_hydrolase_dom"/>
</dbReference>
<evidence type="ECO:0000259" key="3">
    <source>
        <dbReference type="PROSITE" id="PS51462"/>
    </source>
</evidence>
<name>A0A2H0KQP7_9BACT</name>
<dbReference type="Proteomes" id="UP000231550">
    <property type="component" value="Unassembled WGS sequence"/>
</dbReference>
<dbReference type="PANTHER" id="PTHR43736">
    <property type="entry name" value="ADP-RIBOSE PYROPHOSPHATASE"/>
    <property type="match status" value="1"/>
</dbReference>
<evidence type="ECO:0000256" key="2">
    <source>
        <dbReference type="RuleBase" id="RU003476"/>
    </source>
</evidence>
<reference evidence="4 5" key="1">
    <citation type="submission" date="2017-09" db="EMBL/GenBank/DDBJ databases">
        <title>Depth-based differentiation of microbial function through sediment-hosted aquifers and enrichment of novel symbionts in the deep terrestrial subsurface.</title>
        <authorList>
            <person name="Probst A.J."/>
            <person name="Ladd B."/>
            <person name="Jarett J.K."/>
            <person name="Geller-Mcgrath D.E."/>
            <person name="Sieber C.M."/>
            <person name="Emerson J.B."/>
            <person name="Anantharaman K."/>
            <person name="Thomas B.C."/>
            <person name="Malmstrom R."/>
            <person name="Stieglmeier M."/>
            <person name="Klingl A."/>
            <person name="Woyke T."/>
            <person name="Ryan C.M."/>
            <person name="Banfield J.F."/>
        </authorList>
    </citation>
    <scope>NUCLEOTIDE SEQUENCE [LARGE SCALE GENOMIC DNA]</scope>
    <source>
        <strain evidence="4">CG11_big_fil_rev_8_21_14_0_20_44_10</strain>
    </source>
</reference>
<dbReference type="AlphaFoldDB" id="A0A2H0KQP7"/>
<comment type="caution">
    <text evidence="4">The sequence shown here is derived from an EMBL/GenBank/DDBJ whole genome shotgun (WGS) entry which is preliminary data.</text>
</comment>
<protein>
    <recommendedName>
        <fullName evidence="3">Nudix hydrolase domain-containing protein</fullName>
    </recommendedName>
</protein>
<dbReference type="SUPFAM" id="SSF55811">
    <property type="entry name" value="Nudix"/>
    <property type="match status" value="1"/>
</dbReference>
<keyword evidence="1 2" id="KW-0378">Hydrolase</keyword>
<evidence type="ECO:0000313" key="4">
    <source>
        <dbReference type="EMBL" id="PIQ74480.1"/>
    </source>
</evidence>
<evidence type="ECO:0000256" key="1">
    <source>
        <dbReference type="ARBA" id="ARBA00022801"/>
    </source>
</evidence>
<gene>
    <name evidence="4" type="ORF">COV85_01895</name>
</gene>
<dbReference type="GO" id="GO:0016787">
    <property type="term" value="F:hydrolase activity"/>
    <property type="evidence" value="ECO:0007669"/>
    <property type="project" value="UniProtKB-KW"/>
</dbReference>
<dbReference type="Gene3D" id="3.90.79.10">
    <property type="entry name" value="Nucleoside Triphosphate Pyrophosphohydrolase"/>
    <property type="match status" value="1"/>
</dbReference>
<dbReference type="CDD" id="cd02883">
    <property type="entry name" value="NUDIX_Hydrolase"/>
    <property type="match status" value="1"/>
</dbReference>
<dbReference type="PROSITE" id="PS00893">
    <property type="entry name" value="NUDIX_BOX"/>
    <property type="match status" value="1"/>
</dbReference>
<dbReference type="InterPro" id="IPR015797">
    <property type="entry name" value="NUDIX_hydrolase-like_dom_sf"/>
</dbReference>
<dbReference type="EMBL" id="PCVN01000048">
    <property type="protein sequence ID" value="PIQ74480.1"/>
    <property type="molecule type" value="Genomic_DNA"/>
</dbReference>
<sequence>MNNPIPTVGVLIFNGDKVLLVCHKKEAEHISDTFGLPAGRVQEGETEKGAARRELEEEAGLTVLEKDLIELPTVYTGPIERKNGVQVFSYKIFLGSFYSGILRESEESKPEWVALSDLNKYNLLPNIEKIVEEGLAIQKKTVK</sequence>
<feature type="domain" description="Nudix hydrolase" evidence="3">
    <location>
        <begin position="3"/>
        <end position="136"/>
    </location>
</feature>
<dbReference type="PROSITE" id="PS51462">
    <property type="entry name" value="NUDIX"/>
    <property type="match status" value="1"/>
</dbReference>
<dbReference type="PRINTS" id="PR00502">
    <property type="entry name" value="NUDIXFAMILY"/>
</dbReference>
<dbReference type="InterPro" id="IPR020476">
    <property type="entry name" value="Nudix_hydrolase"/>
</dbReference>
<comment type="similarity">
    <text evidence="2">Belongs to the Nudix hydrolase family.</text>
</comment>
<accession>A0A2H0KQP7</accession>
<organism evidence="4 5">
    <name type="scientific">Candidatus Portnoybacteria bacterium CG11_big_fil_rev_8_21_14_0_20_44_10</name>
    <dbReference type="NCBI Taxonomy" id="1974818"/>
    <lineage>
        <taxon>Bacteria</taxon>
        <taxon>Candidatus Portnoyibacteriota</taxon>
    </lineage>
</organism>